<protein>
    <submittedName>
        <fullName evidence="2">Uncharacterized protein</fullName>
    </submittedName>
</protein>
<keyword evidence="1" id="KW-0472">Membrane</keyword>
<accession>A0AAU6Q414</accession>
<evidence type="ECO:0000313" key="2">
    <source>
        <dbReference type="EMBL" id="WYF45086.1"/>
    </source>
</evidence>
<organism evidence="2">
    <name type="scientific">Deinococcus sp. VB142</name>
    <dbReference type="NCBI Taxonomy" id="3112952"/>
    <lineage>
        <taxon>Bacteria</taxon>
        <taxon>Thermotogati</taxon>
        <taxon>Deinococcota</taxon>
        <taxon>Deinococci</taxon>
        <taxon>Deinococcales</taxon>
        <taxon>Deinococcaceae</taxon>
        <taxon>Deinococcus</taxon>
    </lineage>
</organism>
<dbReference type="EMBL" id="CP149782">
    <property type="protein sequence ID" value="WYF45086.1"/>
    <property type="molecule type" value="Genomic_DNA"/>
</dbReference>
<sequence length="67" mass="6877">MTLNPDRLSQRLSWRGILAGLVMGVVTTLTLIALGTVITALTGLSLTGVGIAAPVRPPPTTATAWPP</sequence>
<gene>
    <name evidence="2" type="ORF">WDJ50_02910</name>
</gene>
<keyword evidence="1" id="KW-1133">Transmembrane helix</keyword>
<proteinExistence type="predicted"/>
<keyword evidence="1" id="KW-0812">Transmembrane</keyword>
<evidence type="ECO:0000256" key="1">
    <source>
        <dbReference type="SAM" id="Phobius"/>
    </source>
</evidence>
<dbReference type="AlphaFoldDB" id="A0AAU6Q414"/>
<reference evidence="2" key="1">
    <citation type="submission" date="2024-03" db="EMBL/GenBank/DDBJ databases">
        <title>Deinococcus weizhi sp. nov., isolated from human skin.</title>
        <authorList>
            <person name="Wei Z."/>
            <person name="Tian F."/>
            <person name="Yang C."/>
            <person name="Xin L.T."/>
            <person name="Wen Z.J."/>
            <person name="Lan K.C."/>
            <person name="Yu L."/>
            <person name="Zhe W."/>
            <person name="Dan F.D."/>
            <person name="Jun W."/>
            <person name="Rui Z."/>
            <person name="Yong X.J."/>
            <person name="Ting Y."/>
            <person name="Wei X."/>
            <person name="Xu Z.G."/>
            <person name="Xin Z."/>
            <person name="Dong F.G."/>
            <person name="Ni X.M."/>
            <person name="Zheng M.G."/>
            <person name="Chun Y."/>
            <person name="Qian W.X."/>
        </authorList>
    </citation>
    <scope>NUCLEOTIDE SEQUENCE</scope>
    <source>
        <strain evidence="2">VB142</strain>
    </source>
</reference>
<dbReference type="RefSeq" id="WP_339096258.1">
    <property type="nucleotide sequence ID" value="NZ_CP149782.1"/>
</dbReference>
<feature type="transmembrane region" description="Helical" evidence="1">
    <location>
        <begin position="12"/>
        <end position="38"/>
    </location>
</feature>
<name>A0AAU6Q414_9DEIO</name>